<dbReference type="EMBL" id="KZ857424">
    <property type="protein sequence ID" value="RDX46737.1"/>
    <property type="molecule type" value="Genomic_DNA"/>
</dbReference>
<dbReference type="Proteomes" id="UP000256964">
    <property type="component" value="Unassembled WGS sequence"/>
</dbReference>
<protein>
    <submittedName>
        <fullName evidence="1">Uncharacterized protein</fullName>
    </submittedName>
</protein>
<gene>
    <name evidence="1" type="ORF">OH76DRAFT_813857</name>
</gene>
<proteinExistence type="predicted"/>
<dbReference type="AlphaFoldDB" id="A0A371D2G7"/>
<keyword evidence="2" id="KW-1185">Reference proteome</keyword>
<evidence type="ECO:0000313" key="1">
    <source>
        <dbReference type="EMBL" id="RDX46737.1"/>
    </source>
</evidence>
<organism evidence="1 2">
    <name type="scientific">Lentinus brumalis</name>
    <dbReference type="NCBI Taxonomy" id="2498619"/>
    <lineage>
        <taxon>Eukaryota</taxon>
        <taxon>Fungi</taxon>
        <taxon>Dikarya</taxon>
        <taxon>Basidiomycota</taxon>
        <taxon>Agaricomycotina</taxon>
        <taxon>Agaricomycetes</taxon>
        <taxon>Polyporales</taxon>
        <taxon>Polyporaceae</taxon>
        <taxon>Lentinus</taxon>
    </lineage>
</organism>
<reference evidence="1 2" key="1">
    <citation type="journal article" date="2018" name="Biotechnol. Biofuels">
        <title>Integrative visual omics of the white-rot fungus Polyporus brumalis exposes the biotechnological potential of its oxidative enzymes for delignifying raw plant biomass.</title>
        <authorList>
            <person name="Miyauchi S."/>
            <person name="Rancon A."/>
            <person name="Drula E."/>
            <person name="Hage H."/>
            <person name="Chaduli D."/>
            <person name="Favel A."/>
            <person name="Grisel S."/>
            <person name="Henrissat B."/>
            <person name="Herpoel-Gimbert I."/>
            <person name="Ruiz-Duenas F.J."/>
            <person name="Chevret D."/>
            <person name="Hainaut M."/>
            <person name="Lin J."/>
            <person name="Wang M."/>
            <person name="Pangilinan J."/>
            <person name="Lipzen A."/>
            <person name="Lesage-Meessen L."/>
            <person name="Navarro D."/>
            <person name="Riley R."/>
            <person name="Grigoriev I.V."/>
            <person name="Zhou S."/>
            <person name="Raouche S."/>
            <person name="Rosso M.N."/>
        </authorList>
    </citation>
    <scope>NUCLEOTIDE SEQUENCE [LARGE SCALE GENOMIC DNA]</scope>
    <source>
        <strain evidence="1 2">BRFM 1820</strain>
    </source>
</reference>
<name>A0A371D2G7_9APHY</name>
<sequence>MLRFRRIRRPNPRRVYFRSTDEHLAPCWVYSKSALTAAPPCALPRSLHRCLDMPKPTSTRPNPPRHEKTRPAHVESYEQCIRDARAQQTFPAIQCRPTNHVGPSKSIMPSNTQERRIPRSILAVLRTFVVQDSQVRYWMLDHIPASDPRAA</sequence>
<accession>A0A371D2G7</accession>
<evidence type="ECO:0000313" key="2">
    <source>
        <dbReference type="Proteomes" id="UP000256964"/>
    </source>
</evidence>